<feature type="domain" description="Glycosyl transferase CAP10" evidence="1">
    <location>
        <begin position="96"/>
        <end position="376"/>
    </location>
</feature>
<gene>
    <name evidence="2" type="ORF">QBC47DRAFT_398792</name>
</gene>
<evidence type="ECO:0000313" key="3">
    <source>
        <dbReference type="Proteomes" id="UP001239445"/>
    </source>
</evidence>
<keyword evidence="3" id="KW-1185">Reference proteome</keyword>
<evidence type="ECO:0000259" key="1">
    <source>
        <dbReference type="SMART" id="SM00672"/>
    </source>
</evidence>
<name>A0AAJ0BL59_9PEZI</name>
<evidence type="ECO:0000313" key="2">
    <source>
        <dbReference type="EMBL" id="KAK1759985.1"/>
    </source>
</evidence>
<dbReference type="InterPro" id="IPR006598">
    <property type="entry name" value="CAP10"/>
</dbReference>
<proteinExistence type="predicted"/>
<dbReference type="PANTHER" id="PTHR12203">
    <property type="entry name" value="KDEL LYS-ASP-GLU-LEU CONTAINING - RELATED"/>
    <property type="match status" value="1"/>
</dbReference>
<protein>
    <recommendedName>
        <fullName evidence="1">Glycosyl transferase CAP10 domain-containing protein</fullName>
    </recommendedName>
</protein>
<dbReference type="Pfam" id="PF05686">
    <property type="entry name" value="Glyco_transf_90"/>
    <property type="match status" value="1"/>
</dbReference>
<dbReference type="InterPro" id="IPR051091">
    <property type="entry name" value="O-Glucosyltr/Glycosyltrsf_90"/>
</dbReference>
<dbReference type="SMART" id="SM00672">
    <property type="entry name" value="CAP10"/>
    <property type="match status" value="1"/>
</dbReference>
<comment type="caution">
    <text evidence="2">The sequence shown here is derived from an EMBL/GenBank/DDBJ whole genome shotgun (WGS) entry which is preliminary data.</text>
</comment>
<organism evidence="2 3">
    <name type="scientific">Echria macrotheca</name>
    <dbReference type="NCBI Taxonomy" id="438768"/>
    <lineage>
        <taxon>Eukaryota</taxon>
        <taxon>Fungi</taxon>
        <taxon>Dikarya</taxon>
        <taxon>Ascomycota</taxon>
        <taxon>Pezizomycotina</taxon>
        <taxon>Sordariomycetes</taxon>
        <taxon>Sordariomycetidae</taxon>
        <taxon>Sordariales</taxon>
        <taxon>Schizotheciaceae</taxon>
        <taxon>Echria</taxon>
    </lineage>
</organism>
<sequence length="393" mass="44302">MSTWRHLHPSSWVGSKKYNNLRLTKQECAAAFPGLTDGIDRVVSLGPFTLPRQGNDSLLLELYILHAEDGLTPELVDSQTATLHQLHRAILTSPFRLSDTIVTISIRDQPLGASFTYARPAYAAPTTNMPPITRAFVMPHFAWWAWPQPFIGSISSASVAIDSLERDLPFSKKDPGAVWRGTLSFENVYHPRSRQDLLRVASGKEWADVQPLEWTNSTVPSNAIPISDFCRYKYVIYTEGITYSGRLPFLQMCRSVLVTIPIVWLQHTTHLVRPVFSTDLLGHSYSGKEISREEEDIRQAWPKRYQPHEANAVFVSRDWTDLEETVAWLEAHPAVAEKIASNQRELFVGGGYFSPAAEVCYWRALIQGWASAARIEPTRDGIPWEESLVAPNS</sequence>
<dbReference type="AlphaFoldDB" id="A0AAJ0BL59"/>
<accession>A0AAJ0BL59</accession>
<dbReference type="Proteomes" id="UP001239445">
    <property type="component" value="Unassembled WGS sequence"/>
</dbReference>
<dbReference type="EMBL" id="MU839828">
    <property type="protein sequence ID" value="KAK1759985.1"/>
    <property type="molecule type" value="Genomic_DNA"/>
</dbReference>
<reference evidence="2" key="1">
    <citation type="submission" date="2023-06" db="EMBL/GenBank/DDBJ databases">
        <title>Genome-scale phylogeny and comparative genomics of the fungal order Sordariales.</title>
        <authorList>
            <consortium name="Lawrence Berkeley National Laboratory"/>
            <person name="Hensen N."/>
            <person name="Bonometti L."/>
            <person name="Westerberg I."/>
            <person name="Brannstrom I.O."/>
            <person name="Guillou S."/>
            <person name="Cros-Aarteil S."/>
            <person name="Calhoun S."/>
            <person name="Haridas S."/>
            <person name="Kuo A."/>
            <person name="Mondo S."/>
            <person name="Pangilinan J."/>
            <person name="Riley R."/>
            <person name="Labutti K."/>
            <person name="Andreopoulos B."/>
            <person name="Lipzen A."/>
            <person name="Chen C."/>
            <person name="Yanf M."/>
            <person name="Daum C."/>
            <person name="Ng V."/>
            <person name="Clum A."/>
            <person name="Steindorff A."/>
            <person name="Ohm R."/>
            <person name="Martin F."/>
            <person name="Silar P."/>
            <person name="Natvig D."/>
            <person name="Lalanne C."/>
            <person name="Gautier V."/>
            <person name="Ament-Velasquez S.L."/>
            <person name="Kruys A."/>
            <person name="Hutchinson M.I."/>
            <person name="Powell A.J."/>
            <person name="Barry K."/>
            <person name="Miller A.N."/>
            <person name="Grigoriev I.V."/>
            <person name="Debuchy R."/>
            <person name="Gladieux P."/>
            <person name="Thoren M.H."/>
            <person name="Johannesson H."/>
        </authorList>
    </citation>
    <scope>NUCLEOTIDE SEQUENCE</scope>
    <source>
        <strain evidence="2">PSN4</strain>
    </source>
</reference>
<dbReference type="PANTHER" id="PTHR12203:SF63">
    <property type="entry name" value="GLYCOSYL TRANSFERASE CAP10 DOMAIN-CONTAINING PROTEIN"/>
    <property type="match status" value="1"/>
</dbReference>